<organism evidence="5 8">
    <name type="scientific">Poseidonibacter ostreae</name>
    <dbReference type="NCBI Taxonomy" id="2654171"/>
    <lineage>
        <taxon>Bacteria</taxon>
        <taxon>Pseudomonadati</taxon>
        <taxon>Campylobacterota</taxon>
        <taxon>Epsilonproteobacteria</taxon>
        <taxon>Campylobacterales</taxon>
        <taxon>Arcobacteraceae</taxon>
        <taxon>Poseidonibacter</taxon>
    </lineage>
</organism>
<dbReference type="Proteomes" id="UP000472839">
    <property type="component" value="Unassembled WGS sequence"/>
</dbReference>
<comment type="catalytic activity">
    <reaction evidence="1">
        <text>ATP + protein L-histidine = ADP + protein N-phospho-L-histidine.</text>
        <dbReference type="EC" id="2.7.13.3"/>
    </reaction>
</comment>
<dbReference type="Proteomes" id="UP000461010">
    <property type="component" value="Unassembled WGS sequence"/>
</dbReference>
<dbReference type="CDD" id="cd00082">
    <property type="entry name" value="HisKA"/>
    <property type="match status" value="1"/>
</dbReference>
<dbReference type="InterPro" id="IPR036890">
    <property type="entry name" value="HATPase_C_sf"/>
</dbReference>
<reference evidence="7 8" key="1">
    <citation type="submission" date="2019-10" db="EMBL/GenBank/DDBJ databases">
        <title>Poseidonibacter ostreae sp. nov., isolated from the gut of the Ostrea denselamellosa.</title>
        <authorList>
            <person name="Choi A."/>
        </authorList>
    </citation>
    <scope>NUCLEOTIDE SEQUENCE [LARGE SCALE GENOMIC DNA]</scope>
    <source>
        <strain evidence="5 8">SJOD-M-33</strain>
        <strain evidence="6 7">SJOD-M-5</strain>
    </source>
</reference>
<dbReference type="InterPro" id="IPR003661">
    <property type="entry name" value="HisK_dim/P_dom"/>
</dbReference>
<sequence>MTNNQLHNALFELLLNIGTSFDFKESANNALLSYIQQLDCAGIILYEKNDKEYNPIVYKPKVLQRDIFHKKVFEIFIKKLDTESDLFKDNLPFIINKNKTNYYIYKLENFGFLLFIKNAIAFENHIIKALRTVNDKFAKSLESCRNLEQIRQKDKMIFRQSKMAAMGEVIENITHQWRQPLSLISSTASGINILMDYGKFDEKELKPLLNDIVDKTSYLSQTIEDFKSYFNNDVSKSNFFINSLFIKTSNFLYSRLKKANIEFILNNTNDIEIYSYKNQLMQIIMNILNNAIDELEKLDLERKLIIIDITNEEGFAVVSIKDNAFGIPSSLLNKVFNPYFTRKEKGTGLGLSMSKEILEKYIKGTIIVSNLDFVFDEKEYKGANFTLKIPIN</sequence>
<dbReference type="Gene3D" id="1.10.287.130">
    <property type="match status" value="1"/>
</dbReference>
<feature type="domain" description="Histidine kinase" evidence="4">
    <location>
        <begin position="172"/>
        <end position="392"/>
    </location>
</feature>
<proteinExistence type="predicted"/>
<dbReference type="SUPFAM" id="SSF47384">
    <property type="entry name" value="Homodimeric domain of signal transducing histidine kinase"/>
    <property type="match status" value="1"/>
</dbReference>
<evidence type="ECO:0000259" key="4">
    <source>
        <dbReference type="PROSITE" id="PS50109"/>
    </source>
</evidence>
<dbReference type="PROSITE" id="PS50109">
    <property type="entry name" value="HIS_KIN"/>
    <property type="match status" value="1"/>
</dbReference>
<evidence type="ECO:0000256" key="2">
    <source>
        <dbReference type="ARBA" id="ARBA00012438"/>
    </source>
</evidence>
<keyword evidence="7" id="KW-1185">Reference proteome</keyword>
<evidence type="ECO:0000313" key="8">
    <source>
        <dbReference type="Proteomes" id="UP000472839"/>
    </source>
</evidence>
<dbReference type="RefSeq" id="WP_152189082.1">
    <property type="nucleotide sequence ID" value="NZ_WFKJ01000011.1"/>
</dbReference>
<dbReference type="EC" id="2.7.13.3" evidence="2"/>
<dbReference type="InterPro" id="IPR004358">
    <property type="entry name" value="Sig_transdc_His_kin-like_C"/>
</dbReference>
<evidence type="ECO:0000256" key="1">
    <source>
        <dbReference type="ARBA" id="ARBA00000085"/>
    </source>
</evidence>
<name>A0A6L4WQP6_9BACT</name>
<accession>A0A6L4WQP6</accession>
<dbReference type="SUPFAM" id="SSF55874">
    <property type="entry name" value="ATPase domain of HSP90 chaperone/DNA topoisomerase II/histidine kinase"/>
    <property type="match status" value="1"/>
</dbReference>
<gene>
    <name evidence="6" type="ORF">GBG18_05340</name>
    <name evidence="5" type="ORF">GBG19_12285</name>
</gene>
<dbReference type="InterPro" id="IPR036097">
    <property type="entry name" value="HisK_dim/P_sf"/>
</dbReference>
<dbReference type="EMBL" id="WFKJ01000011">
    <property type="protein sequence ID" value="KAB7891861.1"/>
    <property type="molecule type" value="Genomic_DNA"/>
</dbReference>
<dbReference type="SMART" id="SM00387">
    <property type="entry name" value="HATPase_c"/>
    <property type="match status" value="1"/>
</dbReference>
<dbReference type="EMBL" id="WFKK01000042">
    <property type="protein sequence ID" value="KAB7886366.1"/>
    <property type="molecule type" value="Genomic_DNA"/>
</dbReference>
<dbReference type="PRINTS" id="PR00344">
    <property type="entry name" value="BCTRLSENSOR"/>
</dbReference>
<keyword evidence="3" id="KW-0597">Phosphoprotein</keyword>
<comment type="caution">
    <text evidence="5">The sequence shown here is derived from an EMBL/GenBank/DDBJ whole genome shotgun (WGS) entry which is preliminary data.</text>
</comment>
<dbReference type="Gene3D" id="3.30.565.10">
    <property type="entry name" value="Histidine kinase-like ATPase, C-terminal domain"/>
    <property type="match status" value="1"/>
</dbReference>
<dbReference type="AlphaFoldDB" id="A0A6L4WQP6"/>
<dbReference type="Pfam" id="PF02518">
    <property type="entry name" value="HATPase_c"/>
    <property type="match status" value="1"/>
</dbReference>
<dbReference type="InterPro" id="IPR005467">
    <property type="entry name" value="His_kinase_dom"/>
</dbReference>
<dbReference type="PANTHER" id="PTHR43065">
    <property type="entry name" value="SENSOR HISTIDINE KINASE"/>
    <property type="match status" value="1"/>
</dbReference>
<evidence type="ECO:0000313" key="5">
    <source>
        <dbReference type="EMBL" id="KAB7886366.1"/>
    </source>
</evidence>
<dbReference type="InterPro" id="IPR003594">
    <property type="entry name" value="HATPase_dom"/>
</dbReference>
<dbReference type="GO" id="GO:0000155">
    <property type="term" value="F:phosphorelay sensor kinase activity"/>
    <property type="evidence" value="ECO:0007669"/>
    <property type="project" value="InterPro"/>
</dbReference>
<evidence type="ECO:0000313" key="6">
    <source>
        <dbReference type="EMBL" id="KAB7891861.1"/>
    </source>
</evidence>
<evidence type="ECO:0000313" key="7">
    <source>
        <dbReference type="Proteomes" id="UP000461010"/>
    </source>
</evidence>
<evidence type="ECO:0000256" key="3">
    <source>
        <dbReference type="ARBA" id="ARBA00022553"/>
    </source>
</evidence>
<protein>
    <recommendedName>
        <fullName evidence="2">histidine kinase</fullName>
        <ecNumber evidence="2">2.7.13.3</ecNumber>
    </recommendedName>
</protein>
<dbReference type="PANTHER" id="PTHR43065:SF42">
    <property type="entry name" value="TWO-COMPONENT SENSOR PPRA"/>
    <property type="match status" value="1"/>
</dbReference>